<dbReference type="PANTHER" id="PTHR42905:SF5">
    <property type="entry name" value="CARBOXYVINYL-CARBOXYPHOSPHONATE PHOSPHORYLMUTASE, CHLOROPLASTIC"/>
    <property type="match status" value="1"/>
</dbReference>
<proteinExistence type="predicted"/>
<dbReference type="PANTHER" id="PTHR42905">
    <property type="entry name" value="PHOSPHOENOLPYRUVATE CARBOXYLASE"/>
    <property type="match status" value="1"/>
</dbReference>
<accession>A0ABN2PT20</accession>
<dbReference type="InterPro" id="IPR039556">
    <property type="entry name" value="ICL/PEPM"/>
</dbReference>
<comment type="caution">
    <text evidence="1">The sequence shown here is derived from an EMBL/GenBank/DDBJ whole genome shotgun (WGS) entry which is preliminary data.</text>
</comment>
<evidence type="ECO:0000313" key="1">
    <source>
        <dbReference type="EMBL" id="GAA1930933.1"/>
    </source>
</evidence>
<organism evidence="1 2">
    <name type="scientific">Microbacterium aoyamense</name>
    <dbReference type="NCBI Taxonomy" id="344166"/>
    <lineage>
        <taxon>Bacteria</taxon>
        <taxon>Bacillati</taxon>
        <taxon>Actinomycetota</taxon>
        <taxon>Actinomycetes</taxon>
        <taxon>Micrococcales</taxon>
        <taxon>Microbacteriaceae</taxon>
        <taxon>Microbacterium</taxon>
    </lineage>
</organism>
<dbReference type="CDD" id="cd00377">
    <property type="entry name" value="ICL_PEPM"/>
    <property type="match status" value="1"/>
</dbReference>
<name>A0ABN2PT20_9MICO</name>
<dbReference type="InterPro" id="IPR040442">
    <property type="entry name" value="Pyrv_kinase-like_dom_sf"/>
</dbReference>
<keyword evidence="2" id="KW-1185">Reference proteome</keyword>
<evidence type="ECO:0000313" key="2">
    <source>
        <dbReference type="Proteomes" id="UP001501343"/>
    </source>
</evidence>
<protein>
    <submittedName>
        <fullName evidence="1">Uncharacterized protein</fullName>
    </submittedName>
</protein>
<sequence>MPVTIPRFSDGLGPMTILPAVWDVLSAATARSVGTTHLFLSGAALNNVHGYPDRGLMDTEDVARTVKEITRATGLPIMVDAEAGFGGLPKFGRLLDELAMAGCNAIMIEDQDESGATKTVGVEQKLCDPQVMVDRLEFIRKHFGDHFEILARTDYLLLMDFAESLERLEIYDAAGADWVVPVFAPSKDALVAAGERFPGRLMVLAASPPINGAMKYVTRWEDMQEIQPVAVKVTGEYRNVVPPLQESYRQALTGDWRTLFDGRPDPVWFDEMLGLTRPLMEG</sequence>
<reference evidence="1 2" key="1">
    <citation type="journal article" date="2019" name="Int. J. Syst. Evol. Microbiol.">
        <title>The Global Catalogue of Microorganisms (GCM) 10K type strain sequencing project: providing services to taxonomists for standard genome sequencing and annotation.</title>
        <authorList>
            <consortium name="The Broad Institute Genomics Platform"/>
            <consortium name="The Broad Institute Genome Sequencing Center for Infectious Disease"/>
            <person name="Wu L."/>
            <person name="Ma J."/>
        </authorList>
    </citation>
    <scope>NUCLEOTIDE SEQUENCE [LARGE SCALE GENOMIC DNA]</scope>
    <source>
        <strain evidence="1 2">JCM 14900</strain>
    </source>
</reference>
<dbReference type="Proteomes" id="UP001501343">
    <property type="component" value="Unassembled WGS sequence"/>
</dbReference>
<dbReference type="Pfam" id="PF13714">
    <property type="entry name" value="PEP_mutase"/>
    <property type="match status" value="1"/>
</dbReference>
<dbReference type="InterPro" id="IPR015813">
    <property type="entry name" value="Pyrv/PenolPyrv_kinase-like_dom"/>
</dbReference>
<dbReference type="EMBL" id="BAAAOF010000004">
    <property type="protein sequence ID" value="GAA1930933.1"/>
    <property type="molecule type" value="Genomic_DNA"/>
</dbReference>
<gene>
    <name evidence="1" type="ORF">GCM10009775_23820</name>
</gene>
<dbReference type="Gene3D" id="3.20.20.60">
    <property type="entry name" value="Phosphoenolpyruvate-binding domains"/>
    <property type="match status" value="1"/>
</dbReference>
<dbReference type="SUPFAM" id="SSF51621">
    <property type="entry name" value="Phosphoenolpyruvate/pyruvate domain"/>
    <property type="match status" value="1"/>
</dbReference>